<gene>
    <name evidence="7" type="ORF">P24_17573</name>
</gene>
<dbReference type="eggNOG" id="COG3505">
    <property type="taxonomic scope" value="Bacteria"/>
</dbReference>
<dbReference type="InterPro" id="IPR051539">
    <property type="entry name" value="T4SS-coupling_protein"/>
</dbReference>
<dbReference type="STRING" id="1207063.P24_17573"/>
<dbReference type="Proteomes" id="UP000006746">
    <property type="component" value="Unassembled WGS sequence"/>
</dbReference>
<dbReference type="EMBL" id="AMRL01000036">
    <property type="protein sequence ID" value="EKE68463.1"/>
    <property type="molecule type" value="Genomic_DNA"/>
</dbReference>
<evidence type="ECO:0000256" key="2">
    <source>
        <dbReference type="ARBA" id="ARBA00008806"/>
    </source>
</evidence>
<evidence type="ECO:0000256" key="5">
    <source>
        <dbReference type="ARBA" id="ARBA00022989"/>
    </source>
</evidence>
<keyword evidence="6" id="KW-0472">Membrane</keyword>
<comment type="caution">
    <text evidence="7">The sequence shown here is derived from an EMBL/GenBank/DDBJ whole genome shotgun (WGS) entry which is preliminary data.</text>
</comment>
<dbReference type="PANTHER" id="PTHR37937">
    <property type="entry name" value="CONJUGATIVE TRANSFER: DNA TRANSPORT"/>
    <property type="match status" value="1"/>
</dbReference>
<name>K2IZY4_9PROT</name>
<reference evidence="7 8" key="1">
    <citation type="journal article" date="2012" name="J. Bacteriol.">
        <title>Genome Sequence of Oceanibaculum indicum Type Strain P24.</title>
        <authorList>
            <person name="Lai Q."/>
            <person name="Shao Z."/>
        </authorList>
    </citation>
    <scope>NUCLEOTIDE SEQUENCE [LARGE SCALE GENOMIC DNA]</scope>
    <source>
        <strain evidence="7 8">P24</strain>
    </source>
</reference>
<proteinExistence type="inferred from homology"/>
<dbReference type="AlphaFoldDB" id="K2IZY4"/>
<evidence type="ECO:0000256" key="6">
    <source>
        <dbReference type="ARBA" id="ARBA00023136"/>
    </source>
</evidence>
<evidence type="ECO:0000256" key="1">
    <source>
        <dbReference type="ARBA" id="ARBA00004651"/>
    </source>
</evidence>
<evidence type="ECO:0000256" key="4">
    <source>
        <dbReference type="ARBA" id="ARBA00022692"/>
    </source>
</evidence>
<protein>
    <submittedName>
        <fullName evidence="7">Uncharacterized protein</fullName>
    </submittedName>
</protein>
<accession>K2IZY4</accession>
<dbReference type="SUPFAM" id="SSF52540">
    <property type="entry name" value="P-loop containing nucleoside triphosphate hydrolases"/>
    <property type="match status" value="1"/>
</dbReference>
<dbReference type="Gene3D" id="3.40.50.300">
    <property type="entry name" value="P-loop containing nucleotide triphosphate hydrolases"/>
    <property type="match status" value="1"/>
</dbReference>
<sequence length="534" mass="58777">MVAPFAPYMTAFGSARFAGPKEIAGAGLFTRTKDSLFVGFHGGRALVYSGMAGLVTCAGARSGKLTTTLAYNICCGGYPGTSLILDVKGELAAISQWQVPARKFCIFWNTRRQHGLPYHRINPVGHLNRSNPDLVSDVLVFCENMIPPSGSANGRYFEGRAHEFLAAIVLTIARRDNVLTLPALYRAINLLVMGGEAWLDFAFEMSEAGFDLSERIEEEVATSRSDTSGGFKGVIGEITRAFICLADPVLMEAVSPPYDFCLSQLCASDQTYNLYLMVPTEAVEPWAAVIKAFFVAARTYKARAPSAPRQTWFLDECGQLGGFPLVARLFTRDAGLGIRPWAFFQNTKQMNDLAPDGESLLLASAGLQSWYGIRDERTARTLSGMLGNETLAYVDPRQYESARHGMLKAAQALFSGNNVITASLEMAYQRRMGQTPVLKSAPLRSADELLGMPADKQLIFADGLAHSVWADRRAYYEQPFMAGRYHPNPYHPPPDRVLIATPRGPRWRPVIVEPVPPAYAHYPQYADGFWSRIG</sequence>
<comment type="subcellular location">
    <subcellularLocation>
        <location evidence="1">Cell membrane</location>
        <topology evidence="1">Multi-pass membrane protein</topology>
    </subcellularLocation>
</comment>
<organism evidence="7 8">
    <name type="scientific">Oceanibaculum indicum P24</name>
    <dbReference type="NCBI Taxonomy" id="1207063"/>
    <lineage>
        <taxon>Bacteria</taxon>
        <taxon>Pseudomonadati</taxon>
        <taxon>Pseudomonadota</taxon>
        <taxon>Alphaproteobacteria</taxon>
        <taxon>Rhodospirillales</taxon>
        <taxon>Oceanibaculaceae</taxon>
        <taxon>Oceanibaculum</taxon>
    </lineage>
</organism>
<comment type="similarity">
    <text evidence="2">Belongs to the VirD4/TraG family.</text>
</comment>
<keyword evidence="8" id="KW-1185">Reference proteome</keyword>
<dbReference type="GO" id="GO:0005886">
    <property type="term" value="C:plasma membrane"/>
    <property type="evidence" value="ECO:0007669"/>
    <property type="project" value="UniProtKB-SubCell"/>
</dbReference>
<dbReference type="InterPro" id="IPR027417">
    <property type="entry name" value="P-loop_NTPase"/>
</dbReference>
<keyword evidence="3" id="KW-1003">Cell membrane</keyword>
<dbReference type="InterPro" id="IPR003688">
    <property type="entry name" value="TraG/VirD4"/>
</dbReference>
<keyword evidence="5" id="KW-1133">Transmembrane helix</keyword>
<dbReference type="PATRIC" id="fig|1207063.3.peg.3533"/>
<dbReference type="PANTHER" id="PTHR37937:SF1">
    <property type="entry name" value="CONJUGATIVE TRANSFER: DNA TRANSPORT"/>
    <property type="match status" value="1"/>
</dbReference>
<evidence type="ECO:0000313" key="7">
    <source>
        <dbReference type="EMBL" id="EKE68463.1"/>
    </source>
</evidence>
<evidence type="ECO:0000313" key="8">
    <source>
        <dbReference type="Proteomes" id="UP000006746"/>
    </source>
</evidence>
<dbReference type="Pfam" id="PF02534">
    <property type="entry name" value="T4SS-DNA_transf"/>
    <property type="match status" value="1"/>
</dbReference>
<dbReference type="RefSeq" id="WP_008946115.1">
    <property type="nucleotide sequence ID" value="NZ_AMRL01000036.1"/>
</dbReference>
<keyword evidence="4" id="KW-0812">Transmembrane</keyword>
<evidence type="ECO:0000256" key="3">
    <source>
        <dbReference type="ARBA" id="ARBA00022475"/>
    </source>
</evidence>